<dbReference type="EMBL" id="JOJP01000001">
    <property type="protein sequence ID" value="KEI70235.1"/>
    <property type="molecule type" value="Genomic_DNA"/>
</dbReference>
<feature type="modified residue" description="4-aspartylphosphate" evidence="1">
    <location>
        <position position="60"/>
    </location>
</feature>
<protein>
    <recommendedName>
        <fullName evidence="6">Histidine kinase</fullName>
    </recommendedName>
</protein>
<dbReference type="PROSITE" id="PS50883">
    <property type="entry name" value="EAL"/>
    <property type="match status" value="1"/>
</dbReference>
<accession>A0A081K7V9</accession>
<organism evidence="4 5">
    <name type="scientific">Endozoicomonas elysicola</name>
    <dbReference type="NCBI Taxonomy" id="305900"/>
    <lineage>
        <taxon>Bacteria</taxon>
        <taxon>Pseudomonadati</taxon>
        <taxon>Pseudomonadota</taxon>
        <taxon>Gammaproteobacteria</taxon>
        <taxon>Oceanospirillales</taxon>
        <taxon>Endozoicomonadaceae</taxon>
        <taxon>Endozoicomonas</taxon>
    </lineage>
</organism>
<evidence type="ECO:0000313" key="5">
    <source>
        <dbReference type="Proteomes" id="UP000027997"/>
    </source>
</evidence>
<dbReference type="GO" id="GO:0071111">
    <property type="term" value="F:cyclic-guanylate-specific phosphodiesterase activity"/>
    <property type="evidence" value="ECO:0007669"/>
    <property type="project" value="InterPro"/>
</dbReference>
<dbReference type="STRING" id="305900.GV64_05310"/>
<dbReference type="PROSITE" id="PS50110">
    <property type="entry name" value="RESPONSE_REGULATORY"/>
    <property type="match status" value="1"/>
</dbReference>
<dbReference type="InterPro" id="IPR001789">
    <property type="entry name" value="Sig_transdc_resp-reg_receiver"/>
</dbReference>
<dbReference type="CDD" id="cd01948">
    <property type="entry name" value="EAL"/>
    <property type="match status" value="1"/>
</dbReference>
<evidence type="ECO:0000259" key="2">
    <source>
        <dbReference type="PROSITE" id="PS50110"/>
    </source>
</evidence>
<dbReference type="SMART" id="SM00448">
    <property type="entry name" value="REC"/>
    <property type="match status" value="1"/>
</dbReference>
<dbReference type="InterPro" id="IPR050706">
    <property type="entry name" value="Cyclic-di-GMP_PDE-like"/>
</dbReference>
<dbReference type="InterPro" id="IPR011006">
    <property type="entry name" value="CheY-like_superfamily"/>
</dbReference>
<dbReference type="Proteomes" id="UP000027997">
    <property type="component" value="Unassembled WGS sequence"/>
</dbReference>
<dbReference type="PANTHER" id="PTHR33121:SF79">
    <property type="entry name" value="CYCLIC DI-GMP PHOSPHODIESTERASE PDED-RELATED"/>
    <property type="match status" value="1"/>
</dbReference>
<evidence type="ECO:0000259" key="3">
    <source>
        <dbReference type="PROSITE" id="PS50883"/>
    </source>
</evidence>
<keyword evidence="1" id="KW-0597">Phosphoprotein</keyword>
<dbReference type="AlphaFoldDB" id="A0A081K7V9"/>
<dbReference type="eggNOG" id="COG2200">
    <property type="taxonomic scope" value="Bacteria"/>
</dbReference>
<name>A0A081K7V9_9GAMM</name>
<comment type="caution">
    <text evidence="4">The sequence shown here is derived from an EMBL/GenBank/DDBJ whole genome shotgun (WGS) entry which is preliminary data.</text>
</comment>
<dbReference type="SMART" id="SM00052">
    <property type="entry name" value="EAL"/>
    <property type="match status" value="1"/>
</dbReference>
<evidence type="ECO:0000313" key="4">
    <source>
        <dbReference type="EMBL" id="KEI70235.1"/>
    </source>
</evidence>
<gene>
    <name evidence="4" type="ORF">GV64_05310</name>
</gene>
<proteinExistence type="predicted"/>
<sequence length="411" mass="45908">MDSRISSLSILILEDHPFQRMVAEQTVSGLNVGRLLTAEGSEQALKFLKDRGAVDIVICDLDMPGMDGIQFIRHLAEQNLAQGVIVLSAMDAALIRTVEDMAMAHGLVVLGHMSKPMSRNRLRELLELYFVEQTANIAQPAIPKELTFDEDELDKAINDDQFVLYYQPKVLLKSGRMVSVEALARWHHPEIGVVNPVHFIPMMESSGLIAPMTIKMIDLALDQVRLWCEQGRNIAVGVNLSAAILSNTDLPDMLIQKTRDLNIPPELLTLEITESSLIQNAALSLETLARFKLHGFSLSIDDFGTGYSSMQQLNRIPFSELKIDRSFVSNACHDKTHKAIVEANISLAHNLNMQTVAEGVETVEDWQLLHELNCDLAQGYFIAKPMPAEALSQWEQEWLTRQPISPPKPNL</sequence>
<dbReference type="PANTHER" id="PTHR33121">
    <property type="entry name" value="CYCLIC DI-GMP PHOSPHODIESTERASE PDEF"/>
    <property type="match status" value="1"/>
</dbReference>
<feature type="domain" description="Response regulatory" evidence="2">
    <location>
        <begin position="9"/>
        <end position="130"/>
    </location>
</feature>
<dbReference type="Pfam" id="PF00563">
    <property type="entry name" value="EAL"/>
    <property type="match status" value="1"/>
</dbReference>
<dbReference type="InterPro" id="IPR035919">
    <property type="entry name" value="EAL_sf"/>
</dbReference>
<dbReference type="SUPFAM" id="SSF141868">
    <property type="entry name" value="EAL domain-like"/>
    <property type="match status" value="1"/>
</dbReference>
<evidence type="ECO:0008006" key="6">
    <source>
        <dbReference type="Google" id="ProtNLM"/>
    </source>
</evidence>
<dbReference type="RefSeq" id="WP_020581239.1">
    <property type="nucleotide sequence ID" value="NZ_JOJP01000001.1"/>
</dbReference>
<dbReference type="GO" id="GO:0000160">
    <property type="term" value="P:phosphorelay signal transduction system"/>
    <property type="evidence" value="ECO:0007669"/>
    <property type="project" value="InterPro"/>
</dbReference>
<dbReference type="Gene3D" id="3.40.50.2300">
    <property type="match status" value="1"/>
</dbReference>
<evidence type="ECO:0000256" key="1">
    <source>
        <dbReference type="PROSITE-ProRule" id="PRU00169"/>
    </source>
</evidence>
<dbReference type="InterPro" id="IPR001633">
    <property type="entry name" value="EAL_dom"/>
</dbReference>
<dbReference type="Gene3D" id="3.20.20.450">
    <property type="entry name" value="EAL domain"/>
    <property type="match status" value="1"/>
</dbReference>
<dbReference type="Pfam" id="PF00072">
    <property type="entry name" value="Response_reg"/>
    <property type="match status" value="1"/>
</dbReference>
<reference evidence="4 5" key="1">
    <citation type="submission" date="2014-06" db="EMBL/GenBank/DDBJ databases">
        <title>Whole Genome Sequences of Three Symbiotic Endozoicomonas Bacteria.</title>
        <authorList>
            <person name="Neave M.J."/>
            <person name="Apprill A."/>
            <person name="Voolstra C.R."/>
        </authorList>
    </citation>
    <scope>NUCLEOTIDE SEQUENCE [LARGE SCALE GENOMIC DNA]</scope>
    <source>
        <strain evidence="4 5">DSM 22380</strain>
    </source>
</reference>
<keyword evidence="5" id="KW-1185">Reference proteome</keyword>
<dbReference type="SUPFAM" id="SSF52172">
    <property type="entry name" value="CheY-like"/>
    <property type="match status" value="1"/>
</dbReference>
<feature type="domain" description="EAL" evidence="3">
    <location>
        <begin position="146"/>
        <end position="399"/>
    </location>
</feature>